<protein>
    <submittedName>
        <fullName evidence="1">Uncharacterized protein DUF3515</fullName>
    </submittedName>
</protein>
<dbReference type="InterPro" id="IPR021903">
    <property type="entry name" value="DUF3515"/>
</dbReference>
<dbReference type="Proteomes" id="UP000319213">
    <property type="component" value="Unassembled WGS sequence"/>
</dbReference>
<comment type="caution">
    <text evidence="1">The sequence shown here is derived from an EMBL/GenBank/DDBJ whole genome shotgun (WGS) entry which is preliminary data.</text>
</comment>
<evidence type="ECO:0000313" key="2">
    <source>
        <dbReference type="Proteomes" id="UP000319213"/>
    </source>
</evidence>
<dbReference type="RefSeq" id="WP_142258254.1">
    <property type="nucleotide sequence ID" value="NZ_BMPV01000008.1"/>
</dbReference>
<evidence type="ECO:0000313" key="1">
    <source>
        <dbReference type="EMBL" id="TQM74021.1"/>
    </source>
</evidence>
<dbReference type="AlphaFoldDB" id="A0A543ITW9"/>
<dbReference type="EMBL" id="VFPQ01000001">
    <property type="protein sequence ID" value="TQM74021.1"/>
    <property type="molecule type" value="Genomic_DNA"/>
</dbReference>
<reference evidence="1 2" key="1">
    <citation type="submission" date="2019-06" db="EMBL/GenBank/DDBJ databases">
        <title>Sequencing the genomes of 1000 actinobacteria strains.</title>
        <authorList>
            <person name="Klenk H.-P."/>
        </authorList>
    </citation>
    <scope>NUCLEOTIDE SEQUENCE [LARGE SCALE GENOMIC DNA]</scope>
    <source>
        <strain evidence="1 2">DSM 43186</strain>
    </source>
</reference>
<name>A0A543ITW9_9ACTN</name>
<dbReference type="OrthoDB" id="3213819at2"/>
<proteinExistence type="predicted"/>
<gene>
    <name evidence="1" type="ORF">FHX40_0682</name>
</gene>
<dbReference type="PROSITE" id="PS51257">
    <property type="entry name" value="PROKAR_LIPOPROTEIN"/>
    <property type="match status" value="1"/>
</dbReference>
<accession>A0A543ITW9</accession>
<dbReference type="Pfam" id="PF12028">
    <property type="entry name" value="DUF3515"/>
    <property type="match status" value="1"/>
</dbReference>
<organism evidence="1 2">
    <name type="scientific">Thermopolyspora flexuosa</name>
    <dbReference type="NCBI Taxonomy" id="103836"/>
    <lineage>
        <taxon>Bacteria</taxon>
        <taxon>Bacillati</taxon>
        <taxon>Actinomycetota</taxon>
        <taxon>Actinomycetes</taxon>
        <taxon>Streptosporangiales</taxon>
        <taxon>Streptosporangiaceae</taxon>
        <taxon>Thermopolyspora</taxon>
    </lineage>
</organism>
<sequence>MRVVAAVVLTALVVAGCSGPVRIDPPTPEGAAAEGCRRLVRELPQKLDGAARGETTPKSPYVAVWGDGEIALRCGVPRPAAMNPTDTVPEVNGVAWFADPERPTLFTAVDREAYIEVTISREHTPGNVLVDLAQPIKKAFPH</sequence>
<keyword evidence="2" id="KW-1185">Reference proteome</keyword>